<sequence>MALEFDDRANRPKDPQPTEEMTAPFAEVPEWEGDPDAGAASSPRAEPAPTGAGPGEEAQAGTAPGAAADPALPGPEPEPAPAPEQAPYETVEQDALAVPPASTPTRSDAVDPQLDALRDATFPVVWRGYDVQAVDDYVAAVEAALERFEERTTPTIAVQRALDRVGEQTAAILRQAEQAADETTRASRARADDRLQRAEREAAALHEAAVARVRALDDDVERLWQERQRLIDATKALAGQLRTVAEDAESRFPPAAPEAPEAPEGPEGSDAHEAPATPAPPSAEEDDRER</sequence>
<organism evidence="2 3">
    <name type="scientific">Conexibacter arvalis</name>
    <dbReference type="NCBI Taxonomy" id="912552"/>
    <lineage>
        <taxon>Bacteria</taxon>
        <taxon>Bacillati</taxon>
        <taxon>Actinomycetota</taxon>
        <taxon>Thermoleophilia</taxon>
        <taxon>Solirubrobacterales</taxon>
        <taxon>Conexibacteraceae</taxon>
        <taxon>Conexibacter</taxon>
    </lineage>
</organism>
<evidence type="ECO:0000256" key="1">
    <source>
        <dbReference type="SAM" id="MobiDB-lite"/>
    </source>
</evidence>
<dbReference type="AlphaFoldDB" id="A0A840ICB0"/>
<accession>A0A840ICB0</accession>
<dbReference type="RefSeq" id="WP_183341495.1">
    <property type="nucleotide sequence ID" value="NZ_JACHNU010000002.1"/>
</dbReference>
<feature type="compositionally biased region" description="Basic and acidic residues" evidence="1">
    <location>
        <begin position="1"/>
        <end position="16"/>
    </location>
</feature>
<name>A0A840ICB0_9ACTN</name>
<dbReference type="InterPro" id="IPR019933">
    <property type="entry name" value="DivIVA_domain"/>
</dbReference>
<gene>
    <name evidence="2" type="ORF">BDZ31_001948</name>
</gene>
<feature type="compositionally biased region" description="Pro residues" evidence="1">
    <location>
        <begin position="72"/>
        <end position="84"/>
    </location>
</feature>
<evidence type="ECO:0000313" key="3">
    <source>
        <dbReference type="Proteomes" id="UP000585272"/>
    </source>
</evidence>
<dbReference type="EMBL" id="JACHNU010000002">
    <property type="protein sequence ID" value="MBB4662362.1"/>
    <property type="molecule type" value="Genomic_DNA"/>
</dbReference>
<proteinExistence type="predicted"/>
<evidence type="ECO:0000313" key="2">
    <source>
        <dbReference type="EMBL" id="MBB4662362.1"/>
    </source>
</evidence>
<reference evidence="2 3" key="1">
    <citation type="submission" date="2020-08" db="EMBL/GenBank/DDBJ databases">
        <title>Genomic Encyclopedia of Archaeal and Bacterial Type Strains, Phase II (KMG-II): from individual species to whole genera.</title>
        <authorList>
            <person name="Goeker M."/>
        </authorList>
    </citation>
    <scope>NUCLEOTIDE SEQUENCE [LARGE SCALE GENOMIC DNA]</scope>
    <source>
        <strain evidence="2 3">DSM 23288</strain>
    </source>
</reference>
<feature type="compositionally biased region" description="Low complexity" evidence="1">
    <location>
        <begin position="43"/>
        <end position="71"/>
    </location>
</feature>
<dbReference type="Proteomes" id="UP000585272">
    <property type="component" value="Unassembled WGS sequence"/>
</dbReference>
<dbReference type="NCBIfam" id="TIGR03544">
    <property type="entry name" value="DivI1A_domain"/>
    <property type="match status" value="1"/>
</dbReference>
<protein>
    <submittedName>
        <fullName evidence="2">DivIVA domain-containing protein</fullName>
    </submittedName>
</protein>
<feature type="region of interest" description="Disordered" evidence="1">
    <location>
        <begin position="1"/>
        <end position="113"/>
    </location>
</feature>
<keyword evidence="3" id="KW-1185">Reference proteome</keyword>
<comment type="caution">
    <text evidence="2">The sequence shown here is derived from an EMBL/GenBank/DDBJ whole genome shotgun (WGS) entry which is preliminary data.</text>
</comment>
<feature type="region of interest" description="Disordered" evidence="1">
    <location>
        <begin position="242"/>
        <end position="290"/>
    </location>
</feature>